<organism evidence="6 7">
    <name type="scientific">Subtercola boreus</name>
    <dbReference type="NCBI Taxonomy" id="120213"/>
    <lineage>
        <taxon>Bacteria</taxon>
        <taxon>Bacillati</taxon>
        <taxon>Actinomycetota</taxon>
        <taxon>Actinomycetes</taxon>
        <taxon>Micrococcales</taxon>
        <taxon>Microbacteriaceae</taxon>
        <taxon>Subtercola</taxon>
    </lineage>
</organism>
<feature type="region of interest" description="Disordered" evidence="4">
    <location>
        <begin position="1"/>
        <end position="32"/>
    </location>
</feature>
<keyword evidence="7" id="KW-1185">Reference proteome</keyword>
<dbReference type="EMBL" id="NBWZ01000001">
    <property type="protein sequence ID" value="RFA08561.1"/>
    <property type="molecule type" value="Genomic_DNA"/>
</dbReference>
<evidence type="ECO:0000313" key="6">
    <source>
        <dbReference type="EMBL" id="RFA08561.1"/>
    </source>
</evidence>
<name>A0A3E0VFQ6_9MICO</name>
<evidence type="ECO:0000313" key="7">
    <source>
        <dbReference type="Proteomes" id="UP000256486"/>
    </source>
</evidence>
<dbReference type="OrthoDB" id="3697257at2"/>
<feature type="domain" description="PglD N-terminal" evidence="5">
    <location>
        <begin position="47"/>
        <end position="120"/>
    </location>
</feature>
<evidence type="ECO:0000256" key="2">
    <source>
        <dbReference type="ARBA" id="ARBA00022737"/>
    </source>
</evidence>
<evidence type="ECO:0000256" key="1">
    <source>
        <dbReference type="ARBA" id="ARBA00022679"/>
    </source>
</evidence>
<dbReference type="InterPro" id="IPR020019">
    <property type="entry name" value="AcTrfase_PglD-like"/>
</dbReference>
<dbReference type="Pfam" id="PF17836">
    <property type="entry name" value="PglD_N"/>
    <property type="match status" value="1"/>
</dbReference>
<protein>
    <recommendedName>
        <fullName evidence="5">PglD N-terminal domain-containing protein</fullName>
    </recommendedName>
</protein>
<sequence length="271" mass="28546">MQWPFQPHTPSTPESVRPKRSSPSLGRPGAQPRVATLSFPRKHSLADILVIGASALAREALNVIRSGSEHRACGVLDDSPPRWGTSIGGVPVLGGVDTVAQYPGASLVICVSLGSTRARLVNRLQDLGVRDDRYAQLIHPSVEVPRNCRVGVGSIILAGVVMTADVMIGRHVVIMPNVTLTHGNRIQSFATLGAGSALGPGVRVGEEATLGMNSTVRDRVRVGDRSVLGLGSALLRDQPPGETWMGVPAAPNRTTETTASNTPPLRSIGNF</sequence>
<evidence type="ECO:0000256" key="4">
    <source>
        <dbReference type="SAM" id="MobiDB-lite"/>
    </source>
</evidence>
<keyword evidence="2" id="KW-0677">Repeat</keyword>
<dbReference type="InterPro" id="IPR011004">
    <property type="entry name" value="Trimer_LpxA-like_sf"/>
</dbReference>
<dbReference type="InterPro" id="IPR041561">
    <property type="entry name" value="PglD_N"/>
</dbReference>
<proteinExistence type="predicted"/>
<dbReference type="Gene3D" id="3.40.50.20">
    <property type="match status" value="1"/>
</dbReference>
<keyword evidence="1" id="KW-0808">Transferase</keyword>
<feature type="compositionally biased region" description="Polar residues" evidence="4">
    <location>
        <begin position="252"/>
        <end position="271"/>
    </location>
</feature>
<feature type="binding site" evidence="3">
    <location>
        <position position="114"/>
    </location>
    <ligand>
        <name>substrate</name>
    </ligand>
</feature>
<evidence type="ECO:0000259" key="5">
    <source>
        <dbReference type="Pfam" id="PF17836"/>
    </source>
</evidence>
<dbReference type="CDD" id="cd03360">
    <property type="entry name" value="LbH_AT_putative"/>
    <property type="match status" value="1"/>
</dbReference>
<dbReference type="GO" id="GO:0016740">
    <property type="term" value="F:transferase activity"/>
    <property type="evidence" value="ECO:0007669"/>
    <property type="project" value="UniProtKB-KW"/>
</dbReference>
<dbReference type="InterPro" id="IPR050179">
    <property type="entry name" value="Trans_hexapeptide_repeat"/>
</dbReference>
<evidence type="ECO:0000256" key="3">
    <source>
        <dbReference type="PIRSR" id="PIRSR620019-2"/>
    </source>
</evidence>
<dbReference type="PROSITE" id="PS00101">
    <property type="entry name" value="HEXAPEP_TRANSFERASES"/>
    <property type="match status" value="1"/>
</dbReference>
<dbReference type="Gene3D" id="2.160.10.10">
    <property type="entry name" value="Hexapeptide repeat proteins"/>
    <property type="match status" value="1"/>
</dbReference>
<dbReference type="PANTHER" id="PTHR43300">
    <property type="entry name" value="ACETYLTRANSFERASE"/>
    <property type="match status" value="1"/>
</dbReference>
<dbReference type="InterPro" id="IPR018357">
    <property type="entry name" value="Hexapep_transf_CS"/>
</dbReference>
<dbReference type="Proteomes" id="UP000256486">
    <property type="component" value="Unassembled WGS sequence"/>
</dbReference>
<comment type="caution">
    <text evidence="6">The sequence shown here is derived from an EMBL/GenBank/DDBJ whole genome shotgun (WGS) entry which is preliminary data.</text>
</comment>
<dbReference type="AlphaFoldDB" id="A0A3E0VFQ6"/>
<gene>
    <name evidence="6" type="ORF">B7R54_04470</name>
</gene>
<dbReference type="SUPFAM" id="SSF51161">
    <property type="entry name" value="Trimeric LpxA-like enzymes"/>
    <property type="match status" value="1"/>
</dbReference>
<dbReference type="PANTHER" id="PTHR43300:SF7">
    <property type="entry name" value="UDP-N-ACETYLBACILLOSAMINE N-ACETYLTRANSFERASE"/>
    <property type="match status" value="1"/>
</dbReference>
<feature type="region of interest" description="Disordered" evidence="4">
    <location>
        <begin position="240"/>
        <end position="271"/>
    </location>
</feature>
<reference evidence="6 7" key="1">
    <citation type="submission" date="2017-04" db="EMBL/GenBank/DDBJ databases">
        <title>Comparative genome analysis of Subtercola boreus.</title>
        <authorList>
            <person name="Cho Y.-J."/>
            <person name="Cho A."/>
            <person name="Kim O.-S."/>
            <person name="Lee J.-I."/>
        </authorList>
    </citation>
    <scope>NUCLEOTIDE SEQUENCE [LARGE SCALE GENOMIC DNA]</scope>
    <source>
        <strain evidence="6 7">K300</strain>
    </source>
</reference>
<accession>A0A3E0VFQ6</accession>